<dbReference type="PANTHER" id="PTHR42865:SF7">
    <property type="entry name" value="PROTON_GLUTAMATE-ASPARTATE SYMPORTER"/>
    <property type="match status" value="1"/>
</dbReference>
<dbReference type="GO" id="GO:0015293">
    <property type="term" value="F:symporter activity"/>
    <property type="evidence" value="ECO:0007669"/>
    <property type="project" value="UniProtKB-KW"/>
</dbReference>
<organism evidence="9 10">
    <name type="scientific">Aquimonas voraii</name>
    <dbReference type="NCBI Taxonomy" id="265719"/>
    <lineage>
        <taxon>Bacteria</taxon>
        <taxon>Pseudomonadati</taxon>
        <taxon>Pseudomonadota</taxon>
        <taxon>Gammaproteobacteria</taxon>
        <taxon>Lysobacterales</taxon>
        <taxon>Lysobacteraceae</taxon>
        <taxon>Aquimonas</taxon>
    </lineage>
</organism>
<evidence type="ECO:0000313" key="10">
    <source>
        <dbReference type="Proteomes" id="UP000199603"/>
    </source>
</evidence>
<evidence type="ECO:0000313" key="9">
    <source>
        <dbReference type="EMBL" id="SDE02385.1"/>
    </source>
</evidence>
<evidence type="ECO:0000256" key="3">
    <source>
        <dbReference type="ARBA" id="ARBA00022475"/>
    </source>
</evidence>
<evidence type="ECO:0000256" key="2">
    <source>
        <dbReference type="ARBA" id="ARBA00022448"/>
    </source>
</evidence>
<feature type="transmembrane region" description="Helical" evidence="8">
    <location>
        <begin position="51"/>
        <end position="76"/>
    </location>
</feature>
<feature type="transmembrane region" description="Helical" evidence="8">
    <location>
        <begin position="165"/>
        <end position="183"/>
    </location>
</feature>
<keyword evidence="5 8" id="KW-1133">Transmembrane helix</keyword>
<keyword evidence="2" id="KW-0813">Transport</keyword>
<dbReference type="Proteomes" id="UP000199603">
    <property type="component" value="Unassembled WGS sequence"/>
</dbReference>
<evidence type="ECO:0000256" key="5">
    <source>
        <dbReference type="ARBA" id="ARBA00022989"/>
    </source>
</evidence>
<feature type="compositionally biased region" description="Basic and acidic residues" evidence="7">
    <location>
        <begin position="424"/>
        <end position="442"/>
    </location>
</feature>
<evidence type="ECO:0000256" key="1">
    <source>
        <dbReference type="ARBA" id="ARBA00004651"/>
    </source>
</evidence>
<feature type="transmembrane region" description="Helical" evidence="8">
    <location>
        <begin position="12"/>
        <end position="31"/>
    </location>
</feature>
<feature type="transmembrane region" description="Helical" evidence="8">
    <location>
        <begin position="344"/>
        <end position="365"/>
    </location>
</feature>
<dbReference type="InterPro" id="IPR001991">
    <property type="entry name" value="Na-dicarboxylate_symporter"/>
</dbReference>
<dbReference type="STRING" id="265719.SAMN04488509_11423"/>
<name>A0A1G6ZKP4_9GAMM</name>
<feature type="transmembrane region" description="Helical" evidence="8">
    <location>
        <begin position="88"/>
        <end position="110"/>
    </location>
</feature>
<gene>
    <name evidence="9" type="ORF">SAMN04488509_11423</name>
</gene>
<dbReference type="PANTHER" id="PTHR42865">
    <property type="entry name" value="PROTON/GLUTAMATE-ASPARTATE SYMPORTER"/>
    <property type="match status" value="1"/>
</dbReference>
<feature type="transmembrane region" description="Helical" evidence="8">
    <location>
        <begin position="204"/>
        <end position="223"/>
    </location>
</feature>
<keyword evidence="4 8" id="KW-0812">Transmembrane</keyword>
<reference evidence="9 10" key="1">
    <citation type="submission" date="2016-10" db="EMBL/GenBank/DDBJ databases">
        <authorList>
            <person name="de Groot N.N."/>
        </authorList>
    </citation>
    <scope>NUCLEOTIDE SEQUENCE [LARGE SCALE GENOMIC DNA]</scope>
    <source>
        <strain evidence="9 10">DSM 16957</strain>
    </source>
</reference>
<evidence type="ECO:0000256" key="6">
    <source>
        <dbReference type="ARBA" id="ARBA00023136"/>
    </source>
</evidence>
<dbReference type="Gene3D" id="1.10.3860.10">
    <property type="entry name" value="Sodium:dicarboxylate symporter"/>
    <property type="match status" value="1"/>
</dbReference>
<comment type="subcellular location">
    <subcellularLocation>
        <location evidence="1">Cell membrane</location>
        <topology evidence="1">Multi-pass membrane protein</topology>
    </subcellularLocation>
</comment>
<dbReference type="Pfam" id="PF00375">
    <property type="entry name" value="SDF"/>
    <property type="match status" value="1"/>
</dbReference>
<feature type="transmembrane region" description="Helical" evidence="8">
    <location>
        <begin position="235"/>
        <end position="261"/>
    </location>
</feature>
<feature type="transmembrane region" description="Helical" evidence="8">
    <location>
        <begin position="371"/>
        <end position="392"/>
    </location>
</feature>
<keyword evidence="3" id="KW-1003">Cell membrane</keyword>
<dbReference type="SUPFAM" id="SSF118215">
    <property type="entry name" value="Proton glutamate symport protein"/>
    <property type="match status" value="1"/>
</dbReference>
<dbReference type="EMBL" id="FNAG01000014">
    <property type="protein sequence ID" value="SDE02385.1"/>
    <property type="molecule type" value="Genomic_DNA"/>
</dbReference>
<proteinExistence type="predicted"/>
<accession>A0A1G6ZKP4</accession>
<protein>
    <submittedName>
        <fullName evidence="9">Dicarboxylate/amino acid:cation (Na+ or H+) symporter, DAACS family</fullName>
    </submittedName>
</protein>
<dbReference type="GO" id="GO:0006835">
    <property type="term" value="P:dicarboxylic acid transport"/>
    <property type="evidence" value="ECO:0007669"/>
    <property type="project" value="TreeGrafter"/>
</dbReference>
<dbReference type="PRINTS" id="PR00173">
    <property type="entry name" value="EDTRNSPORT"/>
</dbReference>
<keyword evidence="6 8" id="KW-0472">Membrane</keyword>
<dbReference type="RefSeq" id="WP_176764236.1">
    <property type="nucleotide sequence ID" value="NZ_FNAG01000014.1"/>
</dbReference>
<sequence>MQNARGLSLHTKMAIGFAVGIAAGVLANFTAADADWLGGLIRYVTDPVGQVFLRLLFMLVVPLVFSALVLGVVEIGDPRSLGRIGGRTLLFILVVTTIAVSIGLVIVNLVQPGQGLPPELADELIAGSSERVADIAAKGGAVSGIDLLINIVPRNPIASAVNGDLIGVMFFALMFGIGATVVASAGTRSFVGAVQGVYDICLKLIGWIIQLAPYAVACLLFSITAKLGLAVLAQLAAYVGTVVLALAIHFFVVFPILVRVFGGMSPLKFFKGAQPAILTAFSTSSSSATLPTTLECAEQRLGVPRPVARFVCTLGATANMNGTALFEGITVLFLAQFFGVELSFVQQISILVLCIFGAIGAAGVPGGSLPVIAMILAMFGIPPEGIGLILGVDRFLDMCRTTVNVGGDLVGSVVVARGGLLPPHPEHGHADPAAHGEGRSEA</sequence>
<keyword evidence="10" id="KW-1185">Reference proteome</keyword>
<dbReference type="GO" id="GO:0005886">
    <property type="term" value="C:plasma membrane"/>
    <property type="evidence" value="ECO:0007669"/>
    <property type="project" value="UniProtKB-SubCell"/>
</dbReference>
<evidence type="ECO:0000256" key="8">
    <source>
        <dbReference type="SAM" id="Phobius"/>
    </source>
</evidence>
<evidence type="ECO:0000256" key="4">
    <source>
        <dbReference type="ARBA" id="ARBA00022692"/>
    </source>
</evidence>
<dbReference type="AlphaFoldDB" id="A0A1G6ZKP4"/>
<dbReference type="InterPro" id="IPR036458">
    <property type="entry name" value="Na:dicarbo_symporter_sf"/>
</dbReference>
<evidence type="ECO:0000256" key="7">
    <source>
        <dbReference type="SAM" id="MobiDB-lite"/>
    </source>
</evidence>
<feature type="region of interest" description="Disordered" evidence="7">
    <location>
        <begin position="422"/>
        <end position="442"/>
    </location>
</feature>